<keyword evidence="1" id="KW-1133">Transmembrane helix</keyword>
<proteinExistence type="predicted"/>
<evidence type="ECO:0000313" key="2">
    <source>
        <dbReference type="EMBL" id="CAD9518264.1"/>
    </source>
</evidence>
<organism evidence="2">
    <name type="scientific">Helicotheca tamesis</name>
    <dbReference type="NCBI Taxonomy" id="374047"/>
    <lineage>
        <taxon>Eukaryota</taxon>
        <taxon>Sar</taxon>
        <taxon>Stramenopiles</taxon>
        <taxon>Ochrophyta</taxon>
        <taxon>Bacillariophyta</taxon>
        <taxon>Mediophyceae</taxon>
        <taxon>Lithodesmiophycidae</taxon>
        <taxon>Lithodesmiales</taxon>
        <taxon>Lithodesmiaceae</taxon>
        <taxon>Helicotheca</taxon>
    </lineage>
</organism>
<feature type="transmembrane region" description="Helical" evidence="1">
    <location>
        <begin position="157"/>
        <end position="180"/>
    </location>
</feature>
<feature type="transmembrane region" description="Helical" evidence="1">
    <location>
        <begin position="22"/>
        <end position="49"/>
    </location>
</feature>
<feature type="transmembrane region" description="Helical" evidence="1">
    <location>
        <begin position="223"/>
        <end position="244"/>
    </location>
</feature>
<keyword evidence="1" id="KW-0812">Transmembrane</keyword>
<gene>
    <name evidence="2" type="ORF">HTAM1171_LOCUS11994</name>
</gene>
<reference evidence="2" key="1">
    <citation type="submission" date="2021-01" db="EMBL/GenBank/DDBJ databases">
        <authorList>
            <person name="Corre E."/>
            <person name="Pelletier E."/>
            <person name="Niang G."/>
            <person name="Scheremetjew M."/>
            <person name="Finn R."/>
            <person name="Kale V."/>
            <person name="Holt S."/>
            <person name="Cochrane G."/>
            <person name="Meng A."/>
            <person name="Brown T."/>
            <person name="Cohen L."/>
        </authorList>
    </citation>
    <scope>NUCLEOTIDE SEQUENCE</scope>
    <source>
        <strain evidence="2">CCMP826</strain>
    </source>
</reference>
<evidence type="ECO:0000256" key="1">
    <source>
        <dbReference type="SAM" id="Phobius"/>
    </source>
</evidence>
<protein>
    <recommendedName>
        <fullName evidence="3">TLC domain-containing protein</fullName>
    </recommendedName>
</protein>
<name>A0A7S2N401_9STRA</name>
<feature type="transmembrane region" description="Helical" evidence="1">
    <location>
        <begin position="256"/>
        <end position="283"/>
    </location>
</feature>
<evidence type="ECO:0008006" key="3">
    <source>
        <dbReference type="Google" id="ProtNLM"/>
    </source>
</evidence>
<dbReference type="EMBL" id="HBGV01019356">
    <property type="protein sequence ID" value="CAD9518264.1"/>
    <property type="molecule type" value="Transcribed_RNA"/>
</dbReference>
<dbReference type="AlphaFoldDB" id="A0A7S2N401"/>
<feature type="transmembrane region" description="Helical" evidence="1">
    <location>
        <begin position="186"/>
        <end position="203"/>
    </location>
</feature>
<keyword evidence="1" id="KW-0472">Membrane</keyword>
<sequence length="399" mass="45182">MTISPSTLIDLAFKEDATASELLTIVLTFSIFWAIIFKILSIILLPLVYNKPWLRASADREWENGAKEGIKQLGLSCTKEEFILFFISTWPNTQAIIVQHFVGGALCLPAILQLSSINSSLACLGILSEMGWEIYDTLKIIYKRNFTPTGKAEVPGFMFAIMMIHHSLTTGLGIPTILHYRHLPTLHWICFELQFAAAVALSIGEYTKLLDVTKPHQLRQFQVLTGVAFVVMLITRGFHWLYLIGQFMLVWYRDEAWVFLGVGAPLLLLFSFFNYAFCLAPMWARWMKFRKMSVEYESLPKDVCAVEKSKSVRKLQVAAVDVFSSGVVMDADKISLLLGSANRKERVERRKTMPAVPASGNKVESTAKVATSMYLKKSLNCGEFYDFLAELEKDEKKDR</sequence>
<accession>A0A7S2N401</accession>